<dbReference type="GO" id="GO:0031469">
    <property type="term" value="C:bacterial microcompartment"/>
    <property type="evidence" value="ECO:0007669"/>
    <property type="project" value="UniProtKB-SubCell"/>
</dbReference>
<comment type="caution">
    <text evidence="12">The sequence shown here is derived from an EMBL/GenBank/DDBJ whole genome shotgun (WGS) entry which is preliminary data.</text>
</comment>
<comment type="catalytic activity">
    <reaction evidence="11">
        <text>propanoyl-CoA + phosphate = propanoyl phosphate + CoA</text>
        <dbReference type="Rhea" id="RHEA:28046"/>
        <dbReference type="ChEBI" id="CHEBI:43474"/>
        <dbReference type="ChEBI" id="CHEBI:57287"/>
        <dbReference type="ChEBI" id="CHEBI:57392"/>
        <dbReference type="ChEBI" id="CHEBI:58933"/>
        <dbReference type="EC" id="2.3.1.222"/>
    </reaction>
</comment>
<name>A0A7J0BST1_9BACT</name>
<gene>
    <name evidence="12" type="ORF">DSM19430T_09160</name>
</gene>
<dbReference type="GO" id="GO:0046872">
    <property type="term" value="F:metal ion binding"/>
    <property type="evidence" value="ECO:0007669"/>
    <property type="project" value="UniProtKB-KW"/>
</dbReference>
<evidence type="ECO:0000256" key="10">
    <source>
        <dbReference type="ARBA" id="ARBA00024446"/>
    </source>
</evidence>
<evidence type="ECO:0000256" key="2">
    <source>
        <dbReference type="ARBA" id="ARBA00007342"/>
    </source>
</evidence>
<keyword evidence="6" id="KW-0479">Metal-binding</keyword>
<sequence>MQCNERGAVMDEKAVREVLEGVVRNVLSQIVGHGATECGPNTQEEIPVELSGRHVHLSEKDAVALFGGPLTPVRELSQPGQFLCKERVRLIGPKGVIDNVAVLGPARGSSQVEVSKTDARILGTVAPVRQSGDTAGSAGIILASQTGIVGLEEGLIVAARHIHMSPEDASRFGVADNDLVNVRLGGERPVVLEDVLIRVHENFRLSMHIDPDEGNSSGWSSDVTGRIVGRARGAGNGLCSN</sequence>
<dbReference type="Proteomes" id="UP000503820">
    <property type="component" value="Unassembled WGS sequence"/>
</dbReference>
<evidence type="ECO:0000256" key="9">
    <source>
        <dbReference type="ARBA" id="ARBA00024322"/>
    </source>
</evidence>
<evidence type="ECO:0000256" key="8">
    <source>
        <dbReference type="ARBA" id="ARBA00023315"/>
    </source>
</evidence>
<comment type="similarity">
    <text evidence="2 11">Belongs to the PduL family.</text>
</comment>
<organism evidence="12 13">
    <name type="scientific">Desulfovibrio psychrotolerans</name>
    <dbReference type="NCBI Taxonomy" id="415242"/>
    <lineage>
        <taxon>Bacteria</taxon>
        <taxon>Pseudomonadati</taxon>
        <taxon>Thermodesulfobacteriota</taxon>
        <taxon>Desulfovibrionia</taxon>
        <taxon>Desulfovibrionales</taxon>
        <taxon>Desulfovibrionaceae</taxon>
        <taxon>Desulfovibrio</taxon>
    </lineage>
</organism>
<evidence type="ECO:0000256" key="3">
    <source>
        <dbReference type="ARBA" id="ARBA00012206"/>
    </source>
</evidence>
<dbReference type="PIRSF" id="PIRSF010130">
    <property type="entry name" value="PduL"/>
    <property type="match status" value="1"/>
</dbReference>
<protein>
    <recommendedName>
        <fullName evidence="4 11">Phosphate propanoyltransferase</fullName>
        <ecNumber evidence="3 11">2.3.1.222</ecNumber>
    </recommendedName>
</protein>
<keyword evidence="10" id="KW-1283">Bacterial microcompartment</keyword>
<evidence type="ECO:0000256" key="4">
    <source>
        <dbReference type="ARBA" id="ARBA00020837"/>
    </source>
</evidence>
<evidence type="ECO:0000313" key="12">
    <source>
        <dbReference type="EMBL" id="GFM36232.1"/>
    </source>
</evidence>
<keyword evidence="13" id="KW-1185">Reference proteome</keyword>
<keyword evidence="5 11" id="KW-0808">Transferase</keyword>
<keyword evidence="7" id="KW-0862">Zinc</keyword>
<comment type="cofactor">
    <cofactor evidence="1">
        <name>Zn(2+)</name>
        <dbReference type="ChEBI" id="CHEBI:29105"/>
    </cofactor>
</comment>
<dbReference type="EMBL" id="BLVP01000003">
    <property type="protein sequence ID" value="GFM36232.1"/>
    <property type="molecule type" value="Genomic_DNA"/>
</dbReference>
<dbReference type="NCBIfam" id="NF011652">
    <property type="entry name" value="PRK15070.1"/>
    <property type="match status" value="1"/>
</dbReference>
<evidence type="ECO:0000256" key="7">
    <source>
        <dbReference type="ARBA" id="ARBA00022833"/>
    </source>
</evidence>
<comment type="function">
    <text evidence="11">Involved in 1,2-propanediol (1,2-PD) degradation by catalyzing the conversion of propanoyl-CoA to propanoyl-phosphate.</text>
</comment>
<evidence type="ECO:0000256" key="5">
    <source>
        <dbReference type="ARBA" id="ARBA00022679"/>
    </source>
</evidence>
<dbReference type="AlphaFoldDB" id="A0A7J0BST1"/>
<reference evidence="12 13" key="1">
    <citation type="submission" date="2020-05" db="EMBL/GenBank/DDBJ databases">
        <title>Draft genome sequence of Desulfovibrio psychrotolerans JS1T.</title>
        <authorList>
            <person name="Ueno A."/>
            <person name="Tamazawa S."/>
            <person name="Tamamura S."/>
            <person name="Murakami T."/>
            <person name="Kiyama T."/>
            <person name="Inomata H."/>
            <person name="Amano Y."/>
            <person name="Miyakawa K."/>
            <person name="Tamaki H."/>
            <person name="Naganuma T."/>
            <person name="Kaneko K."/>
        </authorList>
    </citation>
    <scope>NUCLEOTIDE SEQUENCE [LARGE SCALE GENOMIC DNA]</scope>
    <source>
        <strain evidence="12 13">JS1</strain>
    </source>
</reference>
<dbReference type="GO" id="GO:0051144">
    <property type="term" value="P:1,2-propanediol catabolic process"/>
    <property type="evidence" value="ECO:0007669"/>
    <property type="project" value="UniProtKB-UniPathway"/>
</dbReference>
<keyword evidence="8 11" id="KW-0012">Acyltransferase</keyword>
<dbReference type="EC" id="2.3.1.222" evidence="3 11"/>
<comment type="pathway">
    <text evidence="11">Polyol metabolism; 1,2-propanediol degradation.</text>
</comment>
<dbReference type="PANTHER" id="PTHR39453">
    <property type="entry name" value="PHOSPHATE PROPANOYLTRANSFERASE"/>
    <property type="match status" value="1"/>
</dbReference>
<comment type="subcellular location">
    <subcellularLocation>
        <location evidence="9">Bacterial microcompartment</location>
    </subcellularLocation>
</comment>
<dbReference type="UniPathway" id="UPA00621"/>
<evidence type="ECO:0000313" key="13">
    <source>
        <dbReference type="Proteomes" id="UP000503820"/>
    </source>
</evidence>
<dbReference type="InterPro" id="IPR008300">
    <property type="entry name" value="PTAC"/>
</dbReference>
<dbReference type="GO" id="GO:0016747">
    <property type="term" value="F:acyltransferase activity, transferring groups other than amino-acyl groups"/>
    <property type="evidence" value="ECO:0007669"/>
    <property type="project" value="InterPro"/>
</dbReference>
<evidence type="ECO:0000256" key="11">
    <source>
        <dbReference type="PIRNR" id="PIRNR010130"/>
    </source>
</evidence>
<dbReference type="PANTHER" id="PTHR39453:SF1">
    <property type="entry name" value="PHOSPHATE PROPANOYLTRANSFERASE"/>
    <property type="match status" value="1"/>
</dbReference>
<evidence type="ECO:0000256" key="1">
    <source>
        <dbReference type="ARBA" id="ARBA00001947"/>
    </source>
</evidence>
<evidence type="ECO:0000256" key="6">
    <source>
        <dbReference type="ARBA" id="ARBA00022723"/>
    </source>
</evidence>
<dbReference type="Pfam" id="PF06130">
    <property type="entry name" value="PTAC"/>
    <property type="match status" value="1"/>
</dbReference>
<accession>A0A7J0BST1</accession>
<proteinExistence type="inferred from homology"/>